<gene>
    <name evidence="1" type="ORF">ARMGADRAFT_1084632</name>
</gene>
<evidence type="ECO:0008006" key="3">
    <source>
        <dbReference type="Google" id="ProtNLM"/>
    </source>
</evidence>
<accession>A0A2H3CZ88</accession>
<evidence type="ECO:0000313" key="1">
    <source>
        <dbReference type="EMBL" id="PBK88305.1"/>
    </source>
</evidence>
<dbReference type="OrthoDB" id="3269050at2759"/>
<dbReference type="EMBL" id="KZ293673">
    <property type="protein sequence ID" value="PBK88305.1"/>
    <property type="molecule type" value="Genomic_DNA"/>
</dbReference>
<name>A0A2H3CZ88_ARMGA</name>
<dbReference type="SUPFAM" id="SSF56112">
    <property type="entry name" value="Protein kinase-like (PK-like)"/>
    <property type="match status" value="1"/>
</dbReference>
<proteinExistence type="predicted"/>
<dbReference type="InterPro" id="IPR011009">
    <property type="entry name" value="Kinase-like_dom_sf"/>
</dbReference>
<dbReference type="AlphaFoldDB" id="A0A2H3CZ88"/>
<dbReference type="InParanoid" id="A0A2H3CZ88"/>
<keyword evidence="2" id="KW-1185">Reference proteome</keyword>
<evidence type="ECO:0000313" key="2">
    <source>
        <dbReference type="Proteomes" id="UP000217790"/>
    </source>
</evidence>
<dbReference type="STRING" id="47427.A0A2H3CZ88"/>
<protein>
    <recommendedName>
        <fullName evidence="3">Protein kinase domain-containing protein</fullName>
    </recommendedName>
</protein>
<reference evidence="2" key="1">
    <citation type="journal article" date="2017" name="Nat. Ecol. Evol.">
        <title>Genome expansion and lineage-specific genetic innovations in the forest pathogenic fungi Armillaria.</title>
        <authorList>
            <person name="Sipos G."/>
            <person name="Prasanna A.N."/>
            <person name="Walter M.C."/>
            <person name="O'Connor E."/>
            <person name="Balint B."/>
            <person name="Krizsan K."/>
            <person name="Kiss B."/>
            <person name="Hess J."/>
            <person name="Varga T."/>
            <person name="Slot J."/>
            <person name="Riley R."/>
            <person name="Boka B."/>
            <person name="Rigling D."/>
            <person name="Barry K."/>
            <person name="Lee J."/>
            <person name="Mihaltcheva S."/>
            <person name="LaButti K."/>
            <person name="Lipzen A."/>
            <person name="Waldron R."/>
            <person name="Moloney N.M."/>
            <person name="Sperisen C."/>
            <person name="Kredics L."/>
            <person name="Vagvoelgyi C."/>
            <person name="Patrignani A."/>
            <person name="Fitzpatrick D."/>
            <person name="Nagy I."/>
            <person name="Doyle S."/>
            <person name="Anderson J.B."/>
            <person name="Grigoriev I.V."/>
            <person name="Gueldener U."/>
            <person name="Muensterkoetter M."/>
            <person name="Nagy L.G."/>
        </authorList>
    </citation>
    <scope>NUCLEOTIDE SEQUENCE [LARGE SCALE GENOMIC DNA]</scope>
    <source>
        <strain evidence="2">Ar21-2</strain>
    </source>
</reference>
<dbReference type="Proteomes" id="UP000217790">
    <property type="component" value="Unassembled WGS sequence"/>
</dbReference>
<sequence>MPDVLLHGDELYLPGTTLDLQFLAEGCNTFEPLAVTVPRRFEPFICAAVPLVQRHSDNEKTILKLADRRLGYRGGRFPWKDICNTPYVKPRRAWRPTGLSLYAMTRTDLTPKFGRIGCGRFPPGVTSCRTTTLGLLHTDFCSDRKAGTFPVISASFAFVLPPESTTLHPITDIVQGLAERISSHIMEALRAIEAENCVLHNVIHIGNVVLLDGNRSPVVIDFGQADIREPELGDEEWSSAIRGGPDTHRVRNLLVNPEDGPWKRIVTLYEMSDPQYKNPMAKACLTTFIR</sequence>
<organism evidence="1 2">
    <name type="scientific">Armillaria gallica</name>
    <name type="common">Bulbous honey fungus</name>
    <name type="synonym">Armillaria bulbosa</name>
    <dbReference type="NCBI Taxonomy" id="47427"/>
    <lineage>
        <taxon>Eukaryota</taxon>
        <taxon>Fungi</taxon>
        <taxon>Dikarya</taxon>
        <taxon>Basidiomycota</taxon>
        <taxon>Agaricomycotina</taxon>
        <taxon>Agaricomycetes</taxon>
        <taxon>Agaricomycetidae</taxon>
        <taxon>Agaricales</taxon>
        <taxon>Marasmiineae</taxon>
        <taxon>Physalacriaceae</taxon>
        <taxon>Armillaria</taxon>
    </lineage>
</organism>